<dbReference type="STRING" id="112248.SAMN05444392_101702"/>
<evidence type="ECO:0000256" key="1">
    <source>
        <dbReference type="ARBA" id="ARBA00004418"/>
    </source>
</evidence>
<comment type="similarity">
    <text evidence="2">Belongs to the bacterial solute-binding protein SsuA/TauA family.</text>
</comment>
<keyword evidence="3 4" id="KW-0732">Signal</keyword>
<dbReference type="PANTHER" id="PTHR30024:SF47">
    <property type="entry name" value="TAURINE-BINDING PERIPLASMIC PROTEIN"/>
    <property type="match status" value="1"/>
</dbReference>
<dbReference type="Gene3D" id="3.40.190.10">
    <property type="entry name" value="Periplasmic binding protein-like II"/>
    <property type="match status" value="2"/>
</dbReference>
<reference evidence="5 6" key="1">
    <citation type="submission" date="2016-11" db="EMBL/GenBank/DDBJ databases">
        <authorList>
            <person name="Jaros S."/>
            <person name="Januszkiewicz K."/>
            <person name="Wedrychowicz H."/>
        </authorList>
    </citation>
    <scope>NUCLEOTIDE SEQUENCE [LARGE SCALE GENOMIC DNA]</scope>
    <source>
        <strain evidence="5 6">DSM 44666</strain>
    </source>
</reference>
<dbReference type="AlphaFoldDB" id="A0A1M4TY04"/>
<evidence type="ECO:0000313" key="5">
    <source>
        <dbReference type="EMBL" id="SHE49308.1"/>
    </source>
</evidence>
<dbReference type="OrthoDB" id="9815602at2"/>
<name>A0A1M4TY04_9BACL</name>
<comment type="subcellular location">
    <subcellularLocation>
        <location evidence="1">Periplasm</location>
    </subcellularLocation>
</comment>
<evidence type="ECO:0000256" key="4">
    <source>
        <dbReference type="SAM" id="SignalP"/>
    </source>
</evidence>
<organism evidence="5 6">
    <name type="scientific">Seinonella peptonophila</name>
    <dbReference type="NCBI Taxonomy" id="112248"/>
    <lineage>
        <taxon>Bacteria</taxon>
        <taxon>Bacillati</taxon>
        <taxon>Bacillota</taxon>
        <taxon>Bacilli</taxon>
        <taxon>Bacillales</taxon>
        <taxon>Thermoactinomycetaceae</taxon>
        <taxon>Seinonella</taxon>
    </lineage>
</organism>
<evidence type="ECO:0000256" key="2">
    <source>
        <dbReference type="ARBA" id="ARBA00010742"/>
    </source>
</evidence>
<evidence type="ECO:0000256" key="3">
    <source>
        <dbReference type="ARBA" id="ARBA00022729"/>
    </source>
</evidence>
<evidence type="ECO:0000313" key="6">
    <source>
        <dbReference type="Proteomes" id="UP000184476"/>
    </source>
</evidence>
<accession>A0A1M4TY04</accession>
<keyword evidence="6" id="KW-1185">Reference proteome</keyword>
<dbReference type="SUPFAM" id="SSF53850">
    <property type="entry name" value="Periplasmic binding protein-like II"/>
    <property type="match status" value="1"/>
</dbReference>
<feature type="chain" id="PRO_5012070044" evidence="4">
    <location>
        <begin position="24"/>
        <end position="356"/>
    </location>
</feature>
<feature type="signal peptide" evidence="4">
    <location>
        <begin position="1"/>
        <end position="23"/>
    </location>
</feature>
<dbReference type="EMBL" id="FQVL01000001">
    <property type="protein sequence ID" value="SHE49308.1"/>
    <property type="molecule type" value="Genomic_DNA"/>
</dbReference>
<proteinExistence type="inferred from homology"/>
<dbReference type="GO" id="GO:0042918">
    <property type="term" value="P:alkanesulfonate transmembrane transport"/>
    <property type="evidence" value="ECO:0007669"/>
    <property type="project" value="TreeGrafter"/>
</dbReference>
<dbReference type="GO" id="GO:0042597">
    <property type="term" value="C:periplasmic space"/>
    <property type="evidence" value="ECO:0007669"/>
    <property type="project" value="UniProtKB-SubCell"/>
</dbReference>
<dbReference type="Pfam" id="PF13379">
    <property type="entry name" value="NMT1_2"/>
    <property type="match status" value="1"/>
</dbReference>
<dbReference type="Proteomes" id="UP000184476">
    <property type="component" value="Unassembled WGS sequence"/>
</dbReference>
<gene>
    <name evidence="5" type="ORF">SAMN05444392_101702</name>
</gene>
<dbReference type="PANTHER" id="PTHR30024">
    <property type="entry name" value="ALIPHATIC SULFONATES-BINDING PROTEIN-RELATED"/>
    <property type="match status" value="1"/>
</dbReference>
<protein>
    <submittedName>
        <fullName evidence="5">ABC-type nitrate/sulfonate/bicarbonate transport system, substrate-binding protein</fullName>
    </submittedName>
</protein>
<dbReference type="CDD" id="cd01008">
    <property type="entry name" value="PBP2_NrtA_SsuA_CpmA_like"/>
    <property type="match status" value="1"/>
</dbReference>
<dbReference type="RefSeq" id="WP_073152011.1">
    <property type="nucleotide sequence ID" value="NZ_FQVL01000001.1"/>
</dbReference>
<dbReference type="PROSITE" id="PS51257">
    <property type="entry name" value="PROKAR_LIPOPROTEIN"/>
    <property type="match status" value="1"/>
</dbReference>
<sequence>MKKWSILVLIFAFAISMVGCSSGSESGDLTKVNVGLMPYYDYSPLAFAEEKGFFKAEGIDFKSTMFPVEGNVAPALVQGSIDIGAFSDTPSITLASQFPDLEMVSFHNVFKGFAIVGRKGSKTYDQLIKEGKDGQAAAVELGKQLKGKSIITTSGASFYMVIEQALKNAGLSKKDVKIIDMEPDQGASAFISGTGDFYLGGLPQREKLEQEGYPAIISGDQIGSGAVILAGLASTKKFVSEHPEVIQKMEKVWFKTLDYMQKHPDEAYKFVADWSNKQSGGKSKPADVKKFFTDYITFAHSKAEAQKLFYDPNSPTNWKKRYENLIQYHEESKEIKKGSVKLDQLVPAEKIFSDLK</sequence>